<proteinExistence type="predicted"/>
<evidence type="ECO:0000313" key="1">
    <source>
        <dbReference type="EMBL" id="JAH16346.1"/>
    </source>
</evidence>
<reference evidence="1" key="2">
    <citation type="journal article" date="2015" name="Fish Shellfish Immunol.">
        <title>Early steps in the European eel (Anguilla anguilla)-Vibrio vulnificus interaction in the gills: Role of the RtxA13 toxin.</title>
        <authorList>
            <person name="Callol A."/>
            <person name="Pajuelo D."/>
            <person name="Ebbesson L."/>
            <person name="Teles M."/>
            <person name="MacKenzie S."/>
            <person name="Amaro C."/>
        </authorList>
    </citation>
    <scope>NUCLEOTIDE SEQUENCE</scope>
</reference>
<reference evidence="1" key="1">
    <citation type="submission" date="2014-11" db="EMBL/GenBank/DDBJ databases">
        <authorList>
            <person name="Amaro Gonzalez C."/>
        </authorList>
    </citation>
    <scope>NUCLEOTIDE SEQUENCE</scope>
</reference>
<dbReference type="EMBL" id="GBXM01092231">
    <property type="protein sequence ID" value="JAH16346.1"/>
    <property type="molecule type" value="Transcribed_RNA"/>
</dbReference>
<dbReference type="AlphaFoldDB" id="A0A0E9QHK4"/>
<sequence>MQSADCSSAFSNVQFAPFSVHSVSFFFAGKSTSR</sequence>
<organism evidence="1">
    <name type="scientific">Anguilla anguilla</name>
    <name type="common">European freshwater eel</name>
    <name type="synonym">Muraena anguilla</name>
    <dbReference type="NCBI Taxonomy" id="7936"/>
    <lineage>
        <taxon>Eukaryota</taxon>
        <taxon>Metazoa</taxon>
        <taxon>Chordata</taxon>
        <taxon>Craniata</taxon>
        <taxon>Vertebrata</taxon>
        <taxon>Euteleostomi</taxon>
        <taxon>Actinopterygii</taxon>
        <taxon>Neopterygii</taxon>
        <taxon>Teleostei</taxon>
        <taxon>Anguilliformes</taxon>
        <taxon>Anguillidae</taxon>
        <taxon>Anguilla</taxon>
    </lineage>
</organism>
<protein>
    <submittedName>
        <fullName evidence="1">Uncharacterized protein</fullName>
    </submittedName>
</protein>
<accession>A0A0E9QHK4</accession>
<name>A0A0E9QHK4_ANGAN</name>